<accession>A0A438EJU0</accession>
<gene>
    <name evidence="2" type="ORF">CK203_096824</name>
</gene>
<feature type="region of interest" description="Disordered" evidence="1">
    <location>
        <begin position="127"/>
        <end position="174"/>
    </location>
</feature>
<comment type="caution">
    <text evidence="2">The sequence shown here is derived from an EMBL/GenBank/DDBJ whole genome shotgun (WGS) entry which is preliminary data.</text>
</comment>
<dbReference type="AlphaFoldDB" id="A0A438EJU0"/>
<sequence>MVPPFVTYGMTYLPFRGIPVLAPSGRAGAPSYVGLGALIKGKHCMSEKGMVSSEVKHARDALDDEPRRPNHLTSRRIRASRWSEKGNGYKIGVLKAVSEQYLDFTLKLLCCFLSQFGMAEDAPKPKQLWGDVEDDPPSSSSTPAVDLPVESLTIHDEAKEAESLDEPKDSSIQAVRPPYDYFSCFI</sequence>
<protein>
    <submittedName>
        <fullName evidence="2">Uncharacterized protein</fullName>
    </submittedName>
</protein>
<evidence type="ECO:0000256" key="1">
    <source>
        <dbReference type="SAM" id="MobiDB-lite"/>
    </source>
</evidence>
<dbReference type="EMBL" id="QGNW01001262">
    <property type="protein sequence ID" value="RVW47957.1"/>
    <property type="molecule type" value="Genomic_DNA"/>
</dbReference>
<name>A0A438EJU0_VITVI</name>
<proteinExistence type="predicted"/>
<evidence type="ECO:0000313" key="3">
    <source>
        <dbReference type="Proteomes" id="UP000288805"/>
    </source>
</evidence>
<organism evidence="2 3">
    <name type="scientific">Vitis vinifera</name>
    <name type="common">Grape</name>
    <dbReference type="NCBI Taxonomy" id="29760"/>
    <lineage>
        <taxon>Eukaryota</taxon>
        <taxon>Viridiplantae</taxon>
        <taxon>Streptophyta</taxon>
        <taxon>Embryophyta</taxon>
        <taxon>Tracheophyta</taxon>
        <taxon>Spermatophyta</taxon>
        <taxon>Magnoliopsida</taxon>
        <taxon>eudicotyledons</taxon>
        <taxon>Gunneridae</taxon>
        <taxon>Pentapetalae</taxon>
        <taxon>rosids</taxon>
        <taxon>Vitales</taxon>
        <taxon>Vitaceae</taxon>
        <taxon>Viteae</taxon>
        <taxon>Vitis</taxon>
    </lineage>
</organism>
<feature type="compositionally biased region" description="Basic and acidic residues" evidence="1">
    <location>
        <begin position="153"/>
        <end position="169"/>
    </location>
</feature>
<evidence type="ECO:0000313" key="2">
    <source>
        <dbReference type="EMBL" id="RVW47957.1"/>
    </source>
</evidence>
<dbReference type="Proteomes" id="UP000288805">
    <property type="component" value="Unassembled WGS sequence"/>
</dbReference>
<reference evidence="2 3" key="1">
    <citation type="journal article" date="2018" name="PLoS Genet.">
        <title>Population sequencing reveals clonal diversity and ancestral inbreeding in the grapevine cultivar Chardonnay.</title>
        <authorList>
            <person name="Roach M.J."/>
            <person name="Johnson D.L."/>
            <person name="Bohlmann J."/>
            <person name="van Vuuren H.J."/>
            <person name="Jones S.J."/>
            <person name="Pretorius I.S."/>
            <person name="Schmidt S.A."/>
            <person name="Borneman A.R."/>
        </authorList>
    </citation>
    <scope>NUCLEOTIDE SEQUENCE [LARGE SCALE GENOMIC DNA]</scope>
    <source>
        <strain evidence="3">cv. Chardonnay</strain>
        <tissue evidence="2">Leaf</tissue>
    </source>
</reference>